<name>A0A250WY00_9CHLO</name>
<dbReference type="InterPro" id="IPR029071">
    <property type="entry name" value="Ubiquitin-like_domsf"/>
</dbReference>
<proteinExistence type="predicted"/>
<evidence type="ECO:0000313" key="4">
    <source>
        <dbReference type="Proteomes" id="UP000232323"/>
    </source>
</evidence>
<feature type="compositionally biased region" description="Basic and acidic residues" evidence="1">
    <location>
        <begin position="328"/>
        <end position="359"/>
    </location>
</feature>
<feature type="region of interest" description="Disordered" evidence="1">
    <location>
        <begin position="326"/>
        <end position="359"/>
    </location>
</feature>
<evidence type="ECO:0000313" key="3">
    <source>
        <dbReference type="EMBL" id="GAX75728.1"/>
    </source>
</evidence>
<evidence type="ECO:0000259" key="2">
    <source>
        <dbReference type="PROSITE" id="PS50033"/>
    </source>
</evidence>
<organism evidence="3 4">
    <name type="scientific">Chlamydomonas eustigma</name>
    <dbReference type="NCBI Taxonomy" id="1157962"/>
    <lineage>
        <taxon>Eukaryota</taxon>
        <taxon>Viridiplantae</taxon>
        <taxon>Chlorophyta</taxon>
        <taxon>core chlorophytes</taxon>
        <taxon>Chlorophyceae</taxon>
        <taxon>CS clade</taxon>
        <taxon>Chlamydomonadales</taxon>
        <taxon>Chlamydomonadaceae</taxon>
        <taxon>Chlamydomonas</taxon>
    </lineage>
</organism>
<dbReference type="AlphaFoldDB" id="A0A250WY00"/>
<dbReference type="InterPro" id="IPR009060">
    <property type="entry name" value="UBA-like_sf"/>
</dbReference>
<accession>A0A250WY00</accession>
<dbReference type="SUPFAM" id="SSF54236">
    <property type="entry name" value="Ubiquitin-like"/>
    <property type="match status" value="1"/>
</dbReference>
<sequence length="472" mass="51593">MVLHTIVCLLRNFSALHDPCSTFKTFIGMEEEVVDQSEAIASFCSIVGCSSHVASHYLDACGFNLSRAVDFYFQNPPDVSEQASSALEESEVDPPNVQVVNVDPQHEAEHFAQFGEDNEELQRALAASMNAVRGFGAAGGREARETVVVEDENDDVMPSADEDLAILARLREQAMSASREASGIMEEMSNVTQGMLNRPGSVSMFPGLAFNPDMFLPQASNAGHRVRTNTAFGGGGGGGVNSRQHIGYPSNASENDEAMDDLPEGIDAREAEEARMLEAALLGVPYEGRMPDYSARGPTQSARPVDTAMREQRSLRWEQDQAYEDSLAADKAKAESEARARLEAERAQRQAEEAAAAEARRLEMEEKALKDILERKQRSLPAEPSSSDSSSVNIMIRLPDGSRLSRRFCKTDPLQAAFDFVDVQSQAVTFRPGSYNLINSYPRKVFSDGTRSTLEDSGITSDTALFLESTHK</sequence>
<dbReference type="OrthoDB" id="550240at2759"/>
<dbReference type="GO" id="GO:0043130">
    <property type="term" value="F:ubiquitin binding"/>
    <property type="evidence" value="ECO:0007669"/>
    <property type="project" value="TreeGrafter"/>
</dbReference>
<feature type="region of interest" description="Disordered" evidence="1">
    <location>
        <begin position="230"/>
        <end position="260"/>
    </location>
</feature>
<protein>
    <recommendedName>
        <fullName evidence="2">UBX domain-containing protein</fullName>
    </recommendedName>
</protein>
<dbReference type="PANTHER" id="PTHR23322:SF93">
    <property type="entry name" value="UBX DOMAIN-CONTAINING PROTEIN 8"/>
    <property type="match status" value="1"/>
</dbReference>
<dbReference type="Pfam" id="PF14555">
    <property type="entry name" value="UBA_4"/>
    <property type="match status" value="1"/>
</dbReference>
<dbReference type="Proteomes" id="UP000232323">
    <property type="component" value="Unassembled WGS sequence"/>
</dbReference>
<dbReference type="SUPFAM" id="SSF46934">
    <property type="entry name" value="UBA-like"/>
    <property type="match status" value="1"/>
</dbReference>
<gene>
    <name evidence="3" type="ORF">CEUSTIGMA_g3171.t1</name>
</gene>
<dbReference type="Gene3D" id="3.10.20.90">
    <property type="entry name" value="Phosphatidylinositol 3-kinase Catalytic Subunit, Chain A, domain 1"/>
    <property type="match status" value="1"/>
</dbReference>
<evidence type="ECO:0000256" key="1">
    <source>
        <dbReference type="SAM" id="MobiDB-lite"/>
    </source>
</evidence>
<dbReference type="SMART" id="SM00166">
    <property type="entry name" value="UBX"/>
    <property type="match status" value="1"/>
</dbReference>
<feature type="domain" description="UBX" evidence="2">
    <location>
        <begin position="387"/>
        <end position="467"/>
    </location>
</feature>
<dbReference type="InterPro" id="IPR050730">
    <property type="entry name" value="UBX_domain-protein"/>
</dbReference>
<feature type="region of interest" description="Disordered" evidence="1">
    <location>
        <begin position="291"/>
        <end position="312"/>
    </location>
</feature>
<dbReference type="Pfam" id="PF00789">
    <property type="entry name" value="UBX"/>
    <property type="match status" value="1"/>
</dbReference>
<dbReference type="CDD" id="cd01767">
    <property type="entry name" value="UBX"/>
    <property type="match status" value="1"/>
</dbReference>
<dbReference type="STRING" id="1157962.A0A250WY00"/>
<dbReference type="GO" id="GO:0043161">
    <property type="term" value="P:proteasome-mediated ubiquitin-dependent protein catabolic process"/>
    <property type="evidence" value="ECO:0007669"/>
    <property type="project" value="TreeGrafter"/>
</dbReference>
<comment type="caution">
    <text evidence="3">The sequence shown here is derived from an EMBL/GenBank/DDBJ whole genome shotgun (WGS) entry which is preliminary data.</text>
</comment>
<dbReference type="EMBL" id="BEGY01000013">
    <property type="protein sequence ID" value="GAX75728.1"/>
    <property type="molecule type" value="Genomic_DNA"/>
</dbReference>
<dbReference type="PANTHER" id="PTHR23322">
    <property type="entry name" value="FAS-ASSOCIATED PROTEIN"/>
    <property type="match status" value="1"/>
</dbReference>
<dbReference type="InterPro" id="IPR001012">
    <property type="entry name" value="UBX_dom"/>
</dbReference>
<keyword evidence="4" id="KW-1185">Reference proteome</keyword>
<reference evidence="3 4" key="1">
    <citation type="submission" date="2017-08" db="EMBL/GenBank/DDBJ databases">
        <title>Acidophilic green algal genome provides insights into adaptation to an acidic environment.</title>
        <authorList>
            <person name="Hirooka S."/>
            <person name="Hirose Y."/>
            <person name="Kanesaki Y."/>
            <person name="Higuchi S."/>
            <person name="Fujiwara T."/>
            <person name="Onuma R."/>
            <person name="Era A."/>
            <person name="Ohbayashi R."/>
            <person name="Uzuka A."/>
            <person name="Nozaki H."/>
            <person name="Yoshikawa H."/>
            <person name="Miyagishima S.Y."/>
        </authorList>
    </citation>
    <scope>NUCLEOTIDE SEQUENCE [LARGE SCALE GENOMIC DNA]</scope>
    <source>
        <strain evidence="3 4">NIES-2499</strain>
    </source>
</reference>
<dbReference type="PROSITE" id="PS50033">
    <property type="entry name" value="UBX"/>
    <property type="match status" value="1"/>
</dbReference>
<dbReference type="Gene3D" id="1.10.8.10">
    <property type="entry name" value="DNA helicase RuvA subunit, C-terminal domain"/>
    <property type="match status" value="1"/>
</dbReference>
<dbReference type="GO" id="GO:0005634">
    <property type="term" value="C:nucleus"/>
    <property type="evidence" value="ECO:0007669"/>
    <property type="project" value="TreeGrafter"/>
</dbReference>